<feature type="transmembrane region" description="Helical" evidence="6">
    <location>
        <begin position="222"/>
        <end position="245"/>
    </location>
</feature>
<dbReference type="PANTHER" id="PTHR21716">
    <property type="entry name" value="TRANSMEMBRANE PROTEIN"/>
    <property type="match status" value="1"/>
</dbReference>
<keyword evidence="3 6" id="KW-0812">Transmembrane</keyword>
<comment type="similarity">
    <text evidence="2">Belongs to the autoinducer-2 exporter (AI-2E) (TC 2.A.86) family.</text>
</comment>
<dbReference type="KEGG" id="nay:HYG81_12650"/>
<evidence type="ECO:0000256" key="4">
    <source>
        <dbReference type="ARBA" id="ARBA00022989"/>
    </source>
</evidence>
<evidence type="ECO:0000313" key="7">
    <source>
        <dbReference type="EMBL" id="QLK24956.1"/>
    </source>
</evidence>
<feature type="transmembrane region" description="Helical" evidence="6">
    <location>
        <begin position="57"/>
        <end position="82"/>
    </location>
</feature>
<dbReference type="PANTHER" id="PTHR21716:SF4">
    <property type="entry name" value="TRANSMEMBRANE PROTEIN 245"/>
    <property type="match status" value="1"/>
</dbReference>
<comment type="subcellular location">
    <subcellularLocation>
        <location evidence="1">Membrane</location>
        <topology evidence="1">Multi-pass membrane protein</topology>
    </subcellularLocation>
</comment>
<evidence type="ECO:0000256" key="2">
    <source>
        <dbReference type="ARBA" id="ARBA00009773"/>
    </source>
</evidence>
<feature type="transmembrane region" description="Helical" evidence="6">
    <location>
        <begin position="28"/>
        <end position="45"/>
    </location>
</feature>
<dbReference type="EMBL" id="CP059154">
    <property type="protein sequence ID" value="QLK24956.1"/>
    <property type="molecule type" value="Genomic_DNA"/>
</dbReference>
<dbReference type="OrthoDB" id="137390at2157"/>
<organism evidence="7 8">
    <name type="scientific">Natrinema zhouii</name>
    <dbReference type="NCBI Taxonomy" id="1710539"/>
    <lineage>
        <taxon>Archaea</taxon>
        <taxon>Methanobacteriati</taxon>
        <taxon>Methanobacteriota</taxon>
        <taxon>Stenosarchaea group</taxon>
        <taxon>Halobacteria</taxon>
        <taxon>Halobacteriales</taxon>
        <taxon>Natrialbaceae</taxon>
        <taxon>Natrinema</taxon>
    </lineage>
</organism>
<evidence type="ECO:0000256" key="6">
    <source>
        <dbReference type="SAM" id="Phobius"/>
    </source>
</evidence>
<feature type="transmembrane region" description="Helical" evidence="6">
    <location>
        <begin position="257"/>
        <end position="274"/>
    </location>
</feature>
<feature type="transmembrane region" description="Helical" evidence="6">
    <location>
        <begin position="137"/>
        <end position="160"/>
    </location>
</feature>
<evidence type="ECO:0000256" key="1">
    <source>
        <dbReference type="ARBA" id="ARBA00004141"/>
    </source>
</evidence>
<feature type="transmembrane region" description="Helical" evidence="6">
    <location>
        <begin position="294"/>
        <end position="322"/>
    </location>
</feature>
<sequence>MAVNLSKGFLLVLVVLFAYLSLMLASPFLQYILGAILVAYLLFPVQKRLEQRVSPPIAAFTLVVLAVAVVIVPLIGIVAVVASDARRLIENVNAESFQTAELERIIEEQTGMSVDITSTLADSAQGIGGIALEQSTAWFSALTHSLVGLGLAIFLLYYLLKDGSELLAWIRKMTPLPDDAQDDFYQELDAVMWAVLAGHVLIAIIQGGIAGLGLFATGVPNAAFWTVVMIILSLIPLIGSFMVWGPAVLYLFLTDEPLLAAALFAYSMIVVGLSDDYLRPILVDRYADLNPAVIILGVLGGVYAFGVMGLFYGPVVLGALIATLDVMKDHYNGLEDISGMQ</sequence>
<dbReference type="Proteomes" id="UP000510869">
    <property type="component" value="Chromosome"/>
</dbReference>
<evidence type="ECO:0000256" key="5">
    <source>
        <dbReference type="ARBA" id="ARBA00023136"/>
    </source>
</evidence>
<dbReference type="GO" id="GO:0016020">
    <property type="term" value="C:membrane"/>
    <property type="evidence" value="ECO:0007669"/>
    <property type="project" value="UniProtKB-SubCell"/>
</dbReference>
<proteinExistence type="inferred from homology"/>
<feature type="transmembrane region" description="Helical" evidence="6">
    <location>
        <begin position="191"/>
        <end position="216"/>
    </location>
</feature>
<dbReference type="InterPro" id="IPR002549">
    <property type="entry name" value="AI-2E-like"/>
</dbReference>
<keyword evidence="5 6" id="KW-0472">Membrane</keyword>
<keyword evidence="4 6" id="KW-1133">Transmembrane helix</keyword>
<reference evidence="7 8" key="1">
    <citation type="submission" date="2020-07" db="EMBL/GenBank/DDBJ databases">
        <title>Natrinema (YPL30) sp. nov. and Haloterrigena xxxxxx (YPL8) sp. nov., isolated from a salt mine.</title>
        <authorList>
            <person name="Cui H."/>
        </authorList>
    </citation>
    <scope>NUCLEOTIDE SEQUENCE [LARGE SCALE GENOMIC DNA]</scope>
    <source>
        <strain evidence="7 8">YPL13</strain>
    </source>
</reference>
<name>A0A7D6CNC9_9EURY</name>
<keyword evidence="8" id="KW-1185">Reference proteome</keyword>
<evidence type="ECO:0000256" key="3">
    <source>
        <dbReference type="ARBA" id="ARBA00022692"/>
    </source>
</evidence>
<dbReference type="Pfam" id="PF01594">
    <property type="entry name" value="AI-2E_transport"/>
    <property type="match status" value="1"/>
</dbReference>
<gene>
    <name evidence="7" type="ORF">HYG81_12650</name>
</gene>
<evidence type="ECO:0000313" key="8">
    <source>
        <dbReference type="Proteomes" id="UP000510869"/>
    </source>
</evidence>
<dbReference type="AlphaFoldDB" id="A0A7D6CNC9"/>
<accession>A0A7D6CNC9</accession>
<protein>
    <submittedName>
        <fullName evidence="7">AI-2E family transporter</fullName>
    </submittedName>
</protein>